<dbReference type="InterPro" id="IPR011990">
    <property type="entry name" value="TPR-like_helical_dom_sf"/>
</dbReference>
<keyword evidence="1" id="KW-0472">Membrane</keyword>
<keyword evidence="1" id="KW-1133">Transmembrane helix</keyword>
<keyword evidence="2" id="KW-0732">Signal</keyword>
<protein>
    <submittedName>
        <fullName evidence="3">Sel1 repeat family protein</fullName>
    </submittedName>
</protein>
<evidence type="ECO:0000256" key="1">
    <source>
        <dbReference type="SAM" id="Phobius"/>
    </source>
</evidence>
<dbReference type="SUPFAM" id="SSF81901">
    <property type="entry name" value="HCP-like"/>
    <property type="match status" value="1"/>
</dbReference>
<reference evidence="3 4" key="1">
    <citation type="submission" date="2020-03" db="EMBL/GenBank/DDBJ databases">
        <title>Genomic analysis of Bacteroides faecium CBA7301.</title>
        <authorList>
            <person name="Kim J."/>
            <person name="Roh S.W."/>
        </authorList>
    </citation>
    <scope>NUCLEOTIDE SEQUENCE [LARGE SCALE GENOMIC DNA]</scope>
    <source>
        <strain evidence="3 4">CBA7301</strain>
    </source>
</reference>
<dbReference type="Proteomes" id="UP000501780">
    <property type="component" value="Chromosome"/>
</dbReference>
<proteinExistence type="predicted"/>
<feature type="transmembrane region" description="Helical" evidence="1">
    <location>
        <begin position="213"/>
        <end position="237"/>
    </location>
</feature>
<keyword evidence="1" id="KW-0812">Transmembrane</keyword>
<evidence type="ECO:0000313" key="3">
    <source>
        <dbReference type="EMBL" id="QIU93399.1"/>
    </source>
</evidence>
<dbReference type="Gene3D" id="1.25.40.10">
    <property type="entry name" value="Tetratricopeptide repeat domain"/>
    <property type="match status" value="1"/>
</dbReference>
<gene>
    <name evidence="3" type="ORF">BacF7301_04180</name>
</gene>
<dbReference type="KEGG" id="bfc:BacF7301_04180"/>
<feature type="chain" id="PRO_5026132890" evidence="2">
    <location>
        <begin position="23"/>
        <end position="421"/>
    </location>
</feature>
<name>A0A6H0KJI7_9BACE</name>
<evidence type="ECO:0000256" key="2">
    <source>
        <dbReference type="SAM" id="SignalP"/>
    </source>
</evidence>
<accession>A0A6H0KJI7</accession>
<dbReference type="InterPro" id="IPR006597">
    <property type="entry name" value="Sel1-like"/>
</dbReference>
<organism evidence="3 4">
    <name type="scientific">Bacteroides faecium</name>
    <dbReference type="NCBI Taxonomy" id="2715212"/>
    <lineage>
        <taxon>Bacteria</taxon>
        <taxon>Pseudomonadati</taxon>
        <taxon>Bacteroidota</taxon>
        <taxon>Bacteroidia</taxon>
        <taxon>Bacteroidales</taxon>
        <taxon>Bacteroidaceae</taxon>
        <taxon>Bacteroides</taxon>
    </lineage>
</organism>
<feature type="signal peptide" evidence="2">
    <location>
        <begin position="1"/>
        <end position="22"/>
    </location>
</feature>
<evidence type="ECO:0000313" key="4">
    <source>
        <dbReference type="Proteomes" id="UP000501780"/>
    </source>
</evidence>
<dbReference type="RefSeq" id="WP_167960509.1">
    <property type="nucleotide sequence ID" value="NZ_CP050831.1"/>
</dbReference>
<dbReference type="EMBL" id="CP050831">
    <property type="protein sequence ID" value="QIU93399.1"/>
    <property type="molecule type" value="Genomic_DNA"/>
</dbReference>
<feature type="transmembrane region" description="Helical" evidence="1">
    <location>
        <begin position="328"/>
        <end position="358"/>
    </location>
</feature>
<feature type="transmembrane region" description="Helical" evidence="1">
    <location>
        <begin position="249"/>
        <end position="269"/>
    </location>
</feature>
<feature type="transmembrane region" description="Helical" evidence="1">
    <location>
        <begin position="289"/>
        <end position="316"/>
    </location>
</feature>
<keyword evidence="4" id="KW-1185">Reference proteome</keyword>
<dbReference type="SMART" id="SM00671">
    <property type="entry name" value="SEL1"/>
    <property type="match status" value="1"/>
</dbReference>
<sequence>MKTMIGNLHYALLLCLTGICVACSGPMSQEEKNYLLEQAEKGNAEAQYKVSGSRSDFENVLDDKTRKTYFKQALEQGYEPAIYDRIYEARKNKSTAKELKWLQYGVEHHSGRAMYDLACMYMEGKQATKNMERARELLEEATALGNASARNKLRKLNGTQPSFFYRMSESFVDEFNSSSGSFLGRIYSTWFEGSKGLLMGGLMPIFLDVGYPWWQGILLLLGCLGFAVLFFVLASWGSSIEEANSKGRLRLTWIPWAFSLYGAILGVTGRACNEIYYNIGRLTAAEGTFGNWTLVSTVQTWLMLFIILYGIVVVCTSSRSPASLVKRLLFLSVLSVYGFFVGISLSLVFAIIIALSLFNGTVASFFTSGGGASGSAASNGPTETKVDCRYKTISGGCSLNNGWSCHVENGADECPYGVREM</sequence>
<dbReference type="AlphaFoldDB" id="A0A6H0KJI7"/>